<evidence type="ECO:0000313" key="3">
    <source>
        <dbReference type="Proteomes" id="UP000239187"/>
    </source>
</evidence>
<accession>A0A2L0UAY3</accession>
<organism evidence="2 3">
    <name type="scientific">Arthrobacter agilis</name>
    <dbReference type="NCBI Taxonomy" id="37921"/>
    <lineage>
        <taxon>Bacteria</taxon>
        <taxon>Bacillati</taxon>
        <taxon>Actinomycetota</taxon>
        <taxon>Actinomycetes</taxon>
        <taxon>Micrococcales</taxon>
        <taxon>Micrococcaceae</taxon>
        <taxon>Arthrobacter</taxon>
    </lineage>
</organism>
<protein>
    <recommendedName>
        <fullName evidence="1">DUF6457 domain-containing protein</fullName>
    </recommendedName>
</protein>
<proteinExistence type="predicted"/>
<dbReference type="RefSeq" id="WP_208740394.1">
    <property type="nucleotide sequence ID" value="NZ_CP024915.1"/>
</dbReference>
<name>A0A2L0UAY3_9MICC</name>
<evidence type="ECO:0000259" key="1">
    <source>
        <dbReference type="Pfam" id="PF20058"/>
    </source>
</evidence>
<gene>
    <name evidence="2" type="ORF">CVO76_01175</name>
</gene>
<reference evidence="2 3" key="1">
    <citation type="submission" date="2017-11" db="EMBL/GenBank/DDBJ databases">
        <title>Draft genome of Arthrobacter agilis strain UMCV2, a plant growth-promoting rhizobacterium and biocontrol capacity of phytopathogenic fungi.</title>
        <authorList>
            <person name="Martinez-Camara R."/>
            <person name="Santoyo G."/>
            <person name="Moreno-Hagelsieb G."/>
            <person name="Valencia-Cantero E."/>
        </authorList>
    </citation>
    <scope>NUCLEOTIDE SEQUENCE [LARGE SCALE GENOMIC DNA]</scope>
    <source>
        <strain evidence="2 3">UMCV2</strain>
    </source>
</reference>
<dbReference type="InterPro" id="IPR045598">
    <property type="entry name" value="DUF6457"/>
</dbReference>
<dbReference type="EMBL" id="CP024915">
    <property type="protein sequence ID" value="AUZ86410.1"/>
    <property type="molecule type" value="Genomic_DNA"/>
</dbReference>
<evidence type="ECO:0000313" key="2">
    <source>
        <dbReference type="EMBL" id="AUZ86410.1"/>
    </source>
</evidence>
<dbReference type="Pfam" id="PF20058">
    <property type="entry name" value="DUF6457"/>
    <property type="match status" value="1"/>
</dbReference>
<dbReference type="Proteomes" id="UP000239187">
    <property type="component" value="Chromosome"/>
</dbReference>
<sequence length="104" mass="11327">MATPDDEERTLSEWSRTLTQALQILDLEVDHPRIVELAERSSQHVSPSAGAISAFLVGYAAGTVTTRNRDEASAAVEKAANTVTTVLRKDEETREEQGWTGSAQ</sequence>
<dbReference type="AlphaFoldDB" id="A0A2L0UAY3"/>
<feature type="domain" description="DUF6457" evidence="1">
    <location>
        <begin position="7"/>
        <end position="93"/>
    </location>
</feature>